<dbReference type="Proteomes" id="UP000824201">
    <property type="component" value="Unassembled WGS sequence"/>
</dbReference>
<name>A0A9D1EEV3_9FIRM</name>
<reference evidence="1" key="2">
    <citation type="journal article" date="2021" name="PeerJ">
        <title>Extensive microbial diversity within the chicken gut microbiome revealed by metagenomics and culture.</title>
        <authorList>
            <person name="Gilroy R."/>
            <person name="Ravi A."/>
            <person name="Getino M."/>
            <person name="Pursley I."/>
            <person name="Horton D.L."/>
            <person name="Alikhan N.F."/>
            <person name="Baker D."/>
            <person name="Gharbi K."/>
            <person name="Hall N."/>
            <person name="Watson M."/>
            <person name="Adriaenssens E.M."/>
            <person name="Foster-Nyarko E."/>
            <person name="Jarju S."/>
            <person name="Secka A."/>
            <person name="Antonio M."/>
            <person name="Oren A."/>
            <person name="Chaudhuri R.R."/>
            <person name="La Ragione R."/>
            <person name="Hildebrand F."/>
            <person name="Pallen M.J."/>
        </authorList>
    </citation>
    <scope>NUCLEOTIDE SEQUENCE</scope>
    <source>
        <strain evidence="1">ChiW13-3771</strain>
    </source>
</reference>
<proteinExistence type="predicted"/>
<dbReference type="AlphaFoldDB" id="A0A9D1EEV3"/>
<dbReference type="EMBL" id="DVHN01000081">
    <property type="protein sequence ID" value="HIR88703.1"/>
    <property type="molecule type" value="Genomic_DNA"/>
</dbReference>
<protein>
    <submittedName>
        <fullName evidence="1">Transposase</fullName>
    </submittedName>
</protein>
<sequence>MEIKELGVRRSAQNLDVGYITLKKWLNFPIGVAGNYESDEQKEIARLKRELYDAQDVLDVLKKLSAF</sequence>
<reference evidence="1" key="1">
    <citation type="submission" date="2020-10" db="EMBL/GenBank/DDBJ databases">
        <authorList>
            <person name="Gilroy R."/>
        </authorList>
    </citation>
    <scope>NUCLEOTIDE SEQUENCE</scope>
    <source>
        <strain evidence="1">ChiW13-3771</strain>
    </source>
</reference>
<organism evidence="1 2">
    <name type="scientific">Candidatus Fimimorpha faecalis</name>
    <dbReference type="NCBI Taxonomy" id="2840824"/>
    <lineage>
        <taxon>Bacteria</taxon>
        <taxon>Bacillati</taxon>
        <taxon>Bacillota</taxon>
        <taxon>Clostridia</taxon>
        <taxon>Eubacteriales</taxon>
        <taxon>Candidatus Fimimorpha</taxon>
    </lineage>
</organism>
<gene>
    <name evidence="1" type="ORF">IAC96_07110</name>
</gene>
<comment type="caution">
    <text evidence="1">The sequence shown here is derived from an EMBL/GenBank/DDBJ whole genome shotgun (WGS) entry which is preliminary data.</text>
</comment>
<evidence type="ECO:0000313" key="2">
    <source>
        <dbReference type="Proteomes" id="UP000824201"/>
    </source>
</evidence>
<evidence type="ECO:0000313" key="1">
    <source>
        <dbReference type="EMBL" id="HIR88703.1"/>
    </source>
</evidence>
<accession>A0A9D1EEV3</accession>